<dbReference type="CDD" id="cd06170">
    <property type="entry name" value="LuxR_C_like"/>
    <property type="match status" value="1"/>
</dbReference>
<dbReference type="Pfam" id="PF00196">
    <property type="entry name" value="GerE"/>
    <property type="match status" value="1"/>
</dbReference>
<dbReference type="InterPro" id="IPR036388">
    <property type="entry name" value="WH-like_DNA-bd_sf"/>
</dbReference>
<dbReference type="RefSeq" id="WP_087431938.1">
    <property type="nucleotide sequence ID" value="NZ_JAMDLV010000010.1"/>
</dbReference>
<keyword evidence="1" id="KW-0805">Transcription regulation</keyword>
<reference evidence="5 6" key="1">
    <citation type="submission" date="2022-05" db="EMBL/GenBank/DDBJ databases">
        <title>Genome Sequencing of Bee-Associated Microbes.</title>
        <authorList>
            <person name="Dunlap C."/>
        </authorList>
    </citation>
    <scope>NUCLEOTIDE SEQUENCE [LARGE SCALE GENOMIC DNA]</scope>
    <source>
        <strain evidence="5 6">NRRL NRS-1438</strain>
    </source>
</reference>
<evidence type="ECO:0000256" key="1">
    <source>
        <dbReference type="ARBA" id="ARBA00023015"/>
    </source>
</evidence>
<evidence type="ECO:0000313" key="5">
    <source>
        <dbReference type="EMBL" id="MCY9520462.1"/>
    </source>
</evidence>
<keyword evidence="3" id="KW-0804">Transcription</keyword>
<dbReference type="Proteomes" id="UP001207626">
    <property type="component" value="Unassembled WGS sequence"/>
</dbReference>
<sequence>MSTEYDEQSMPITAMEHVISSFADCYQLTKRESEIMHLMVTYGFSNKELARYCMISEKTVKNHIEKIRSKVGAGSTRQLLSSFIVHQFTT</sequence>
<evidence type="ECO:0000256" key="3">
    <source>
        <dbReference type="ARBA" id="ARBA00023163"/>
    </source>
</evidence>
<organism evidence="5 6">
    <name type="scientific">Paenibacillus apiarius</name>
    <dbReference type="NCBI Taxonomy" id="46240"/>
    <lineage>
        <taxon>Bacteria</taxon>
        <taxon>Bacillati</taxon>
        <taxon>Bacillota</taxon>
        <taxon>Bacilli</taxon>
        <taxon>Bacillales</taxon>
        <taxon>Paenibacillaceae</taxon>
        <taxon>Paenibacillus</taxon>
    </lineage>
</organism>
<dbReference type="SUPFAM" id="SSF46894">
    <property type="entry name" value="C-terminal effector domain of the bipartite response regulators"/>
    <property type="match status" value="1"/>
</dbReference>
<proteinExistence type="predicted"/>
<comment type="caution">
    <text evidence="5">The sequence shown here is derived from an EMBL/GenBank/DDBJ whole genome shotgun (WGS) entry which is preliminary data.</text>
</comment>
<dbReference type="InterPro" id="IPR000792">
    <property type="entry name" value="Tscrpt_reg_LuxR_C"/>
</dbReference>
<keyword evidence="6" id="KW-1185">Reference proteome</keyword>
<evidence type="ECO:0000259" key="4">
    <source>
        <dbReference type="PROSITE" id="PS50043"/>
    </source>
</evidence>
<dbReference type="Gene3D" id="1.10.10.10">
    <property type="entry name" value="Winged helix-like DNA-binding domain superfamily/Winged helix DNA-binding domain"/>
    <property type="match status" value="1"/>
</dbReference>
<gene>
    <name evidence="5" type="ORF">M5X09_12325</name>
</gene>
<keyword evidence="2" id="KW-0238">DNA-binding</keyword>
<feature type="domain" description="HTH luxR-type" evidence="4">
    <location>
        <begin position="21"/>
        <end position="87"/>
    </location>
</feature>
<name>A0ABT4DSX5_9BACL</name>
<dbReference type="EMBL" id="JAMDLW010000015">
    <property type="protein sequence ID" value="MCY9520462.1"/>
    <property type="molecule type" value="Genomic_DNA"/>
</dbReference>
<dbReference type="SMART" id="SM00421">
    <property type="entry name" value="HTH_LUXR"/>
    <property type="match status" value="1"/>
</dbReference>
<dbReference type="PANTHER" id="PTHR44688">
    <property type="entry name" value="DNA-BINDING TRANSCRIPTIONAL ACTIVATOR DEVR_DOSR"/>
    <property type="match status" value="1"/>
</dbReference>
<evidence type="ECO:0000313" key="6">
    <source>
        <dbReference type="Proteomes" id="UP001207626"/>
    </source>
</evidence>
<dbReference type="PANTHER" id="PTHR44688:SF16">
    <property type="entry name" value="DNA-BINDING TRANSCRIPTIONAL ACTIVATOR DEVR_DOSR"/>
    <property type="match status" value="1"/>
</dbReference>
<dbReference type="InterPro" id="IPR016032">
    <property type="entry name" value="Sig_transdc_resp-reg_C-effctor"/>
</dbReference>
<dbReference type="PROSITE" id="PS50043">
    <property type="entry name" value="HTH_LUXR_2"/>
    <property type="match status" value="1"/>
</dbReference>
<accession>A0ABT4DSX5</accession>
<protein>
    <submittedName>
        <fullName evidence="5">Helix-turn-helix domain-containing protein</fullName>
    </submittedName>
</protein>
<evidence type="ECO:0000256" key="2">
    <source>
        <dbReference type="ARBA" id="ARBA00023125"/>
    </source>
</evidence>